<dbReference type="Proteomes" id="UP001164746">
    <property type="component" value="Chromosome 10"/>
</dbReference>
<proteinExistence type="predicted"/>
<evidence type="ECO:0000313" key="2">
    <source>
        <dbReference type="Proteomes" id="UP001164746"/>
    </source>
</evidence>
<protein>
    <submittedName>
        <fullName evidence="1">Uncharacterized protein</fullName>
    </submittedName>
</protein>
<accession>A0ABY7F4H7</accession>
<name>A0ABY7F4H7_MYAAR</name>
<organism evidence="1 2">
    <name type="scientific">Mya arenaria</name>
    <name type="common">Soft-shell clam</name>
    <dbReference type="NCBI Taxonomy" id="6604"/>
    <lineage>
        <taxon>Eukaryota</taxon>
        <taxon>Metazoa</taxon>
        <taxon>Spiralia</taxon>
        <taxon>Lophotrochozoa</taxon>
        <taxon>Mollusca</taxon>
        <taxon>Bivalvia</taxon>
        <taxon>Autobranchia</taxon>
        <taxon>Heteroconchia</taxon>
        <taxon>Euheterodonta</taxon>
        <taxon>Imparidentia</taxon>
        <taxon>Neoheterodontei</taxon>
        <taxon>Myida</taxon>
        <taxon>Myoidea</taxon>
        <taxon>Myidae</taxon>
        <taxon>Mya</taxon>
    </lineage>
</organism>
<sequence length="29" mass="3362">MIVFWSSSVCLKHTPIRAELYNVPLKNNT</sequence>
<dbReference type="EMBL" id="CP111021">
    <property type="protein sequence ID" value="WAR15957.1"/>
    <property type="molecule type" value="Genomic_DNA"/>
</dbReference>
<reference evidence="1" key="1">
    <citation type="submission" date="2022-11" db="EMBL/GenBank/DDBJ databases">
        <title>Centuries of genome instability and evolution in soft-shell clam transmissible cancer (bioRxiv).</title>
        <authorList>
            <person name="Hart S.F.M."/>
            <person name="Yonemitsu M.A."/>
            <person name="Giersch R.M."/>
            <person name="Beal B.F."/>
            <person name="Arriagada G."/>
            <person name="Davis B.W."/>
            <person name="Ostrander E.A."/>
            <person name="Goff S.P."/>
            <person name="Metzger M.J."/>
        </authorList>
    </citation>
    <scope>NUCLEOTIDE SEQUENCE</scope>
    <source>
        <strain evidence="1">MELC-2E11</strain>
        <tissue evidence="1">Siphon/mantle</tissue>
    </source>
</reference>
<evidence type="ECO:0000313" key="1">
    <source>
        <dbReference type="EMBL" id="WAR15957.1"/>
    </source>
</evidence>
<gene>
    <name evidence="1" type="ORF">MAR_030551</name>
</gene>
<keyword evidence="2" id="KW-1185">Reference proteome</keyword>